<dbReference type="Proteomes" id="UP000887159">
    <property type="component" value="Unassembled WGS sequence"/>
</dbReference>
<keyword evidence="2" id="KW-1185">Reference proteome</keyword>
<evidence type="ECO:0000313" key="2">
    <source>
        <dbReference type="Proteomes" id="UP000887159"/>
    </source>
</evidence>
<comment type="caution">
    <text evidence="1">The sequence shown here is derived from an EMBL/GenBank/DDBJ whole genome shotgun (WGS) entry which is preliminary data.</text>
</comment>
<name>A0A8X6WAD2_TRICX</name>
<proteinExistence type="predicted"/>
<accession>A0A8X6WAD2</accession>
<dbReference type="EMBL" id="BMAU01021395">
    <property type="protein sequence ID" value="GFY30927.1"/>
    <property type="molecule type" value="Genomic_DNA"/>
</dbReference>
<organism evidence="1 2">
    <name type="scientific">Trichonephila clavipes</name>
    <name type="common">Golden silk orbweaver</name>
    <name type="synonym">Nephila clavipes</name>
    <dbReference type="NCBI Taxonomy" id="2585209"/>
    <lineage>
        <taxon>Eukaryota</taxon>
        <taxon>Metazoa</taxon>
        <taxon>Ecdysozoa</taxon>
        <taxon>Arthropoda</taxon>
        <taxon>Chelicerata</taxon>
        <taxon>Arachnida</taxon>
        <taxon>Araneae</taxon>
        <taxon>Araneomorphae</taxon>
        <taxon>Entelegynae</taxon>
        <taxon>Araneoidea</taxon>
        <taxon>Nephilidae</taxon>
        <taxon>Trichonephila</taxon>
    </lineage>
</organism>
<reference evidence="1" key="1">
    <citation type="submission" date="2020-08" db="EMBL/GenBank/DDBJ databases">
        <title>Multicomponent nature underlies the extraordinary mechanical properties of spider dragline silk.</title>
        <authorList>
            <person name="Kono N."/>
            <person name="Nakamura H."/>
            <person name="Mori M."/>
            <person name="Yoshida Y."/>
            <person name="Ohtoshi R."/>
            <person name="Malay A.D."/>
            <person name="Moran D.A.P."/>
            <person name="Tomita M."/>
            <person name="Numata K."/>
            <person name="Arakawa K."/>
        </authorList>
    </citation>
    <scope>NUCLEOTIDE SEQUENCE</scope>
</reference>
<evidence type="ECO:0000313" key="1">
    <source>
        <dbReference type="EMBL" id="GFY30927.1"/>
    </source>
</evidence>
<dbReference type="AlphaFoldDB" id="A0A8X6WAD2"/>
<gene>
    <name evidence="1" type="ORF">TNCV_1629011</name>
</gene>
<sequence>MYDLSVVKRGRVVGDGLFGASVFRTVNRVGVSGTIVTRAVFTNLGLGIHEHIQRELHTANTQSRYSKTIGLGAECCEVTTVVQKPPKLNTNTIGTSQLVSLHYIILYIIYDHRTCARLVNSSRSILC</sequence>
<protein>
    <submittedName>
        <fullName evidence="1">Uncharacterized protein</fullName>
    </submittedName>
</protein>